<accession>X8AIK8</accession>
<protein>
    <submittedName>
        <fullName evidence="1">Uncharacterized protein</fullName>
    </submittedName>
</protein>
<evidence type="ECO:0000313" key="1">
    <source>
        <dbReference type="EMBL" id="EUA30695.1"/>
    </source>
</evidence>
<proteinExistence type="predicted"/>
<gene>
    <name evidence="1" type="ORF">I553_4952</name>
</gene>
<sequence length="39" mass="4243">MGASRKPGRVYEGMSASWCACDPSHNFESLVYFGSPPYG</sequence>
<name>X8AIK8_MYCXE</name>
<dbReference type="EMBL" id="JAOB01000060">
    <property type="protein sequence ID" value="EUA30695.1"/>
    <property type="molecule type" value="Genomic_DNA"/>
</dbReference>
<organism evidence="1">
    <name type="scientific">Mycobacterium xenopi 4042</name>
    <dbReference type="NCBI Taxonomy" id="1299334"/>
    <lineage>
        <taxon>Bacteria</taxon>
        <taxon>Bacillati</taxon>
        <taxon>Actinomycetota</taxon>
        <taxon>Actinomycetes</taxon>
        <taxon>Mycobacteriales</taxon>
        <taxon>Mycobacteriaceae</taxon>
        <taxon>Mycobacterium</taxon>
    </lineage>
</organism>
<reference evidence="1" key="1">
    <citation type="submission" date="2014-01" db="EMBL/GenBank/DDBJ databases">
        <authorList>
            <person name="Brown-Elliot B."/>
            <person name="Wallace R."/>
            <person name="Lenaerts A."/>
            <person name="Ordway D."/>
            <person name="DeGroote M.A."/>
            <person name="Parker T."/>
            <person name="Sizemore C."/>
            <person name="Tallon L.J."/>
            <person name="Sadzewicz L.K."/>
            <person name="Sengamalay N."/>
            <person name="Fraser C.M."/>
            <person name="Hine E."/>
            <person name="Shefchek K.A."/>
            <person name="Das S.P."/>
            <person name="Tettelin H."/>
        </authorList>
    </citation>
    <scope>NUCLEOTIDE SEQUENCE [LARGE SCALE GENOMIC DNA]</scope>
    <source>
        <strain evidence="1">4042</strain>
    </source>
</reference>
<dbReference type="AlphaFoldDB" id="X8AIK8"/>
<comment type="caution">
    <text evidence="1">The sequence shown here is derived from an EMBL/GenBank/DDBJ whole genome shotgun (WGS) entry which is preliminary data.</text>
</comment>